<dbReference type="PROSITE" id="PS51755">
    <property type="entry name" value="OMPR_PHOB"/>
    <property type="match status" value="1"/>
</dbReference>
<keyword evidence="3" id="KW-0812">Transmembrane</keyword>
<reference evidence="5" key="1">
    <citation type="submission" date="2023-06" db="EMBL/GenBank/DDBJ databases">
        <title>Genomic of Parafulvivirga corallium.</title>
        <authorList>
            <person name="Wang G."/>
        </authorList>
    </citation>
    <scope>NUCLEOTIDE SEQUENCE</scope>
    <source>
        <strain evidence="5">BMA10</strain>
    </source>
</reference>
<dbReference type="EMBL" id="JAUJEA010000019">
    <property type="protein sequence ID" value="MDN5205502.1"/>
    <property type="molecule type" value="Genomic_DNA"/>
</dbReference>
<protein>
    <submittedName>
        <fullName evidence="5">Winged helix-turn-helix domain-containing protein</fullName>
    </submittedName>
</protein>
<evidence type="ECO:0000256" key="1">
    <source>
        <dbReference type="ARBA" id="ARBA00023125"/>
    </source>
</evidence>
<dbReference type="InterPro" id="IPR001867">
    <property type="entry name" value="OmpR/PhoB-type_DNA-bd"/>
</dbReference>
<feature type="domain" description="OmpR/PhoB-type" evidence="4">
    <location>
        <begin position="15"/>
        <end position="113"/>
    </location>
</feature>
<keyword evidence="3" id="KW-0472">Membrane</keyword>
<organism evidence="5 6">
    <name type="scientific">Splendidivirga corallicola</name>
    <dbReference type="NCBI Taxonomy" id="3051826"/>
    <lineage>
        <taxon>Bacteria</taxon>
        <taxon>Pseudomonadati</taxon>
        <taxon>Bacteroidota</taxon>
        <taxon>Cytophagia</taxon>
        <taxon>Cytophagales</taxon>
        <taxon>Splendidivirgaceae</taxon>
        <taxon>Splendidivirga</taxon>
    </lineage>
</organism>
<keyword evidence="6" id="KW-1185">Reference proteome</keyword>
<comment type="caution">
    <text evidence="5">The sequence shown here is derived from an EMBL/GenBank/DDBJ whole genome shotgun (WGS) entry which is preliminary data.</text>
</comment>
<sequence length="166" mass="18885">MMESKTESMNVAGRTKQFEIDGVMVKPASSELIVDNVPILVEDKVMKVLVYLITNPDRIVSREELFKHIWPNVFVSQASLNRCIAILRKLLNDQSSKPRIIRTIRNQGYRIICPVHSLEDKQEIRKRPTFQNGFKKAVQMSYGIITIMAAIFLVTIFFCVIAGSVG</sequence>
<dbReference type="SUPFAM" id="SSF46894">
    <property type="entry name" value="C-terminal effector domain of the bipartite response regulators"/>
    <property type="match status" value="1"/>
</dbReference>
<dbReference type="InterPro" id="IPR036388">
    <property type="entry name" value="WH-like_DNA-bd_sf"/>
</dbReference>
<evidence type="ECO:0000256" key="2">
    <source>
        <dbReference type="PROSITE-ProRule" id="PRU01091"/>
    </source>
</evidence>
<keyword evidence="3" id="KW-1133">Transmembrane helix</keyword>
<keyword evidence="1 2" id="KW-0238">DNA-binding</keyword>
<dbReference type="Gene3D" id="1.10.10.10">
    <property type="entry name" value="Winged helix-like DNA-binding domain superfamily/Winged helix DNA-binding domain"/>
    <property type="match status" value="1"/>
</dbReference>
<evidence type="ECO:0000256" key="3">
    <source>
        <dbReference type="SAM" id="Phobius"/>
    </source>
</evidence>
<name>A0ABT8L007_9BACT</name>
<accession>A0ABT8L007</accession>
<dbReference type="Pfam" id="PF00486">
    <property type="entry name" value="Trans_reg_C"/>
    <property type="match status" value="1"/>
</dbReference>
<dbReference type="SMART" id="SM00862">
    <property type="entry name" value="Trans_reg_C"/>
    <property type="match status" value="1"/>
</dbReference>
<evidence type="ECO:0000259" key="4">
    <source>
        <dbReference type="PROSITE" id="PS51755"/>
    </source>
</evidence>
<dbReference type="RefSeq" id="WP_346755524.1">
    <property type="nucleotide sequence ID" value="NZ_JAUJEA010000019.1"/>
</dbReference>
<dbReference type="InterPro" id="IPR016032">
    <property type="entry name" value="Sig_transdc_resp-reg_C-effctor"/>
</dbReference>
<feature type="transmembrane region" description="Helical" evidence="3">
    <location>
        <begin position="142"/>
        <end position="165"/>
    </location>
</feature>
<proteinExistence type="predicted"/>
<gene>
    <name evidence="5" type="ORF">QQ008_29230</name>
</gene>
<evidence type="ECO:0000313" key="6">
    <source>
        <dbReference type="Proteomes" id="UP001172082"/>
    </source>
</evidence>
<feature type="DNA-binding region" description="OmpR/PhoB-type" evidence="2">
    <location>
        <begin position="15"/>
        <end position="113"/>
    </location>
</feature>
<evidence type="ECO:0000313" key="5">
    <source>
        <dbReference type="EMBL" id="MDN5205502.1"/>
    </source>
</evidence>
<dbReference type="Proteomes" id="UP001172082">
    <property type="component" value="Unassembled WGS sequence"/>
</dbReference>
<dbReference type="CDD" id="cd00383">
    <property type="entry name" value="trans_reg_C"/>
    <property type="match status" value="1"/>
</dbReference>